<evidence type="ECO:0000313" key="3">
    <source>
        <dbReference type="Proteomes" id="UP000011650"/>
    </source>
</evidence>
<gene>
    <name evidence="2" type="ORF">C469_04955</name>
</gene>
<feature type="compositionally biased region" description="Basic and acidic residues" evidence="1">
    <location>
        <begin position="216"/>
        <end position="229"/>
    </location>
</feature>
<sequence>MTGSGASIESVTAPGANETLSPGTYEIAVRSEQGIATTSDNATVTVARRSTNGLTTYTGADADRTDLGSAAAVRDAIESDALSESERVGVNDTVVYAVNATGLTGLPAARNATPETGVDLDRLDGIGFGVRSTGGDDALTASDALGETPRNSTVHVDETGLYVVADGDDALTTDGEPEPGEEFTAEFRVTDDRLREAASDPPDGHRVTSTVAFAAADRDDPTGDDRERIASGGPAGGGGGSGTGGSGGSGTDGGGAGTGGGTGDTTGGIPSSDSAEGDRPGGPNAGSAAGTDENGDRIDPARGVGFGSRPSAERRTPLLNGPIVVSTPTADGKAGASSGIDSTDATDATKVTEGGAPSVDAEASAARDDGSRTAGDGPDGSGDDTVGADRATPTYENAPIRATAEDVPGFGPLQSLAALTLALLAATRGRRGR</sequence>
<organism evidence="2 3">
    <name type="scientific">Halorubrum lipolyticum DSM 21995</name>
    <dbReference type="NCBI Taxonomy" id="1227482"/>
    <lineage>
        <taxon>Archaea</taxon>
        <taxon>Methanobacteriati</taxon>
        <taxon>Methanobacteriota</taxon>
        <taxon>Stenosarchaea group</taxon>
        <taxon>Halobacteria</taxon>
        <taxon>Halobacteriales</taxon>
        <taxon>Haloferacaceae</taxon>
        <taxon>Halorubrum</taxon>
    </lineage>
</organism>
<dbReference type="EMBL" id="AOJG01000012">
    <property type="protein sequence ID" value="EMA62447.1"/>
    <property type="molecule type" value="Genomic_DNA"/>
</dbReference>
<feature type="compositionally biased region" description="Basic and acidic residues" evidence="1">
    <location>
        <begin position="196"/>
        <end position="206"/>
    </location>
</feature>
<evidence type="ECO:0000313" key="2">
    <source>
        <dbReference type="EMBL" id="EMA62447.1"/>
    </source>
</evidence>
<feature type="region of interest" description="Disordered" evidence="1">
    <location>
        <begin position="1"/>
        <end position="22"/>
    </location>
</feature>
<feature type="compositionally biased region" description="Gly residues" evidence="1">
    <location>
        <begin position="233"/>
        <end position="266"/>
    </location>
</feature>
<evidence type="ECO:0008006" key="4">
    <source>
        <dbReference type="Google" id="ProtNLM"/>
    </source>
</evidence>
<keyword evidence="3" id="KW-1185">Reference proteome</keyword>
<dbReference type="AlphaFoldDB" id="M0NWW8"/>
<feature type="compositionally biased region" description="Polar residues" evidence="1">
    <location>
        <begin position="1"/>
        <end position="10"/>
    </location>
</feature>
<feature type="region of interest" description="Disordered" evidence="1">
    <location>
        <begin position="196"/>
        <end position="400"/>
    </location>
</feature>
<comment type="caution">
    <text evidence="2">The sequence shown here is derived from an EMBL/GenBank/DDBJ whole genome shotgun (WGS) entry which is preliminary data.</text>
</comment>
<dbReference type="Proteomes" id="UP000011650">
    <property type="component" value="Unassembled WGS sequence"/>
</dbReference>
<protein>
    <recommendedName>
        <fullName evidence="4">PGF-CTERM sorting domain-containing protein</fullName>
    </recommendedName>
</protein>
<proteinExistence type="predicted"/>
<dbReference type="PATRIC" id="fig|1227482.3.peg.995"/>
<reference evidence="2 3" key="1">
    <citation type="journal article" date="2014" name="PLoS Genet.">
        <title>Phylogenetically driven sequencing of extremely halophilic archaea reveals strategies for static and dynamic osmo-response.</title>
        <authorList>
            <person name="Becker E.A."/>
            <person name="Seitzer P.M."/>
            <person name="Tritt A."/>
            <person name="Larsen D."/>
            <person name="Krusor M."/>
            <person name="Yao A.I."/>
            <person name="Wu D."/>
            <person name="Madern D."/>
            <person name="Eisen J.A."/>
            <person name="Darling A.E."/>
            <person name="Facciotti M.T."/>
        </authorList>
    </citation>
    <scope>NUCLEOTIDE SEQUENCE [LARGE SCALE GENOMIC DNA]</scope>
    <source>
        <strain evidence="2 3">DSM 21995</strain>
    </source>
</reference>
<evidence type="ECO:0000256" key="1">
    <source>
        <dbReference type="SAM" id="MobiDB-lite"/>
    </source>
</evidence>
<accession>M0NWW8</accession>
<name>M0NWW8_9EURY</name>